<feature type="compositionally biased region" description="Acidic residues" evidence="3">
    <location>
        <begin position="137"/>
        <end position="154"/>
    </location>
</feature>
<sequence>MLELRCAYRNVCIELHTLREEFDELVRDKGRRVAHPEDDARSTSNRSEDDEDKSPVGNELDDDEDDPRPNLGPARNTIPTTRYGANTGPKGVISDAQNFRDSMRSHRQSMDSSRLYSSQFQQPTAPNALPPIRTVDGEDDDEGLDEDDNDDDDFMASWRQKRMRELQSSKSGGKAAAPSAHREGGMYGSLTTVDTDGYLDAVERSPASTTVIVYIYDDEAEASMVVEDCLRTLAQDHAATRFVRLHYQDAEMEPAGVPALLAYRGGDKFAGLVPVIDEMPDDADISAQTLEVLLKRHQILT</sequence>
<feature type="compositionally biased region" description="Low complexity" evidence="3">
    <location>
        <begin position="168"/>
        <end position="179"/>
    </location>
</feature>
<evidence type="ECO:0000256" key="2">
    <source>
        <dbReference type="ARBA" id="ARBA00022553"/>
    </source>
</evidence>
<dbReference type="InterPro" id="IPR001200">
    <property type="entry name" value="Phosducin"/>
</dbReference>
<dbReference type="PANTHER" id="PTHR46052">
    <property type="entry name" value="PHOSDUCIN-LIKE PROTEIN"/>
    <property type="match status" value="1"/>
</dbReference>
<dbReference type="Pfam" id="PF02114">
    <property type="entry name" value="Phosducin"/>
    <property type="match status" value="1"/>
</dbReference>
<dbReference type="OrthoDB" id="70588at2759"/>
<dbReference type="Gene3D" id="1.10.168.10">
    <property type="entry name" value="Phosducin, domain 2"/>
    <property type="match status" value="1"/>
</dbReference>
<dbReference type="InterPro" id="IPR036249">
    <property type="entry name" value="Thioredoxin-like_sf"/>
</dbReference>
<dbReference type="CDD" id="cd02987">
    <property type="entry name" value="Phd_like_Phd"/>
    <property type="match status" value="1"/>
</dbReference>
<evidence type="ECO:0000256" key="3">
    <source>
        <dbReference type="SAM" id="MobiDB-lite"/>
    </source>
</evidence>
<feature type="compositionally biased region" description="Polar residues" evidence="3">
    <location>
        <begin position="110"/>
        <end position="125"/>
    </location>
</feature>
<evidence type="ECO:0000259" key="4">
    <source>
        <dbReference type="Pfam" id="PF02114"/>
    </source>
</evidence>
<dbReference type="PANTHER" id="PTHR46052:SF1">
    <property type="entry name" value="PHOSDUCIN-LIKE PROTEIN"/>
    <property type="match status" value="1"/>
</dbReference>
<feature type="domain" description="Phosducin" evidence="4">
    <location>
        <begin position="144"/>
        <end position="298"/>
    </location>
</feature>
<dbReference type="GO" id="GO:0008277">
    <property type="term" value="P:regulation of G protein-coupled receptor signaling pathway"/>
    <property type="evidence" value="ECO:0007669"/>
    <property type="project" value="InterPro"/>
</dbReference>
<dbReference type="InterPro" id="IPR051499">
    <property type="entry name" value="Phosducin-like_reg"/>
</dbReference>
<keyword evidence="2" id="KW-0597">Phosphoprotein</keyword>
<keyword evidence="6" id="KW-1185">Reference proteome</keyword>
<dbReference type="AlphaFoldDB" id="A0A9P4Q852"/>
<reference evidence="5" key="1">
    <citation type="journal article" date="2020" name="Stud. Mycol.">
        <title>101 Dothideomycetes genomes: a test case for predicting lifestyles and emergence of pathogens.</title>
        <authorList>
            <person name="Haridas S."/>
            <person name="Albert R."/>
            <person name="Binder M."/>
            <person name="Bloem J."/>
            <person name="Labutti K."/>
            <person name="Salamov A."/>
            <person name="Andreopoulos B."/>
            <person name="Baker S."/>
            <person name="Barry K."/>
            <person name="Bills G."/>
            <person name="Bluhm B."/>
            <person name="Cannon C."/>
            <person name="Castanera R."/>
            <person name="Culley D."/>
            <person name="Daum C."/>
            <person name="Ezra D."/>
            <person name="Gonzalez J."/>
            <person name="Henrissat B."/>
            <person name="Kuo A."/>
            <person name="Liang C."/>
            <person name="Lipzen A."/>
            <person name="Lutzoni F."/>
            <person name="Magnuson J."/>
            <person name="Mondo S."/>
            <person name="Nolan M."/>
            <person name="Ohm R."/>
            <person name="Pangilinan J."/>
            <person name="Park H.-J."/>
            <person name="Ramirez L."/>
            <person name="Alfaro M."/>
            <person name="Sun H."/>
            <person name="Tritt A."/>
            <person name="Yoshinaga Y."/>
            <person name="Zwiers L.-H."/>
            <person name="Turgeon B."/>
            <person name="Goodwin S."/>
            <person name="Spatafora J."/>
            <person name="Crous P."/>
            <person name="Grigoriev I."/>
        </authorList>
    </citation>
    <scope>NUCLEOTIDE SEQUENCE</scope>
    <source>
        <strain evidence="5">CBS 116435</strain>
    </source>
</reference>
<evidence type="ECO:0000313" key="6">
    <source>
        <dbReference type="Proteomes" id="UP000799441"/>
    </source>
</evidence>
<gene>
    <name evidence="5" type="ORF">K431DRAFT_330777</name>
</gene>
<evidence type="ECO:0000256" key="1">
    <source>
        <dbReference type="ARBA" id="ARBA00009686"/>
    </source>
</evidence>
<feature type="region of interest" description="Disordered" evidence="3">
    <location>
        <begin position="29"/>
        <end position="188"/>
    </location>
</feature>
<dbReference type="EMBL" id="MU003807">
    <property type="protein sequence ID" value="KAF2719782.1"/>
    <property type="molecule type" value="Genomic_DNA"/>
</dbReference>
<dbReference type="InterPro" id="IPR024253">
    <property type="entry name" value="Phosducin_thioredoxin-like_dom"/>
</dbReference>
<dbReference type="SUPFAM" id="SSF52833">
    <property type="entry name" value="Thioredoxin-like"/>
    <property type="match status" value="1"/>
</dbReference>
<dbReference type="InterPro" id="IPR023196">
    <property type="entry name" value="Phosducin_N_dom_sf"/>
</dbReference>
<accession>A0A9P4Q852</accession>
<name>A0A9P4Q852_9PEZI</name>
<comment type="caution">
    <text evidence="5">The sequence shown here is derived from an EMBL/GenBank/DDBJ whole genome shotgun (WGS) entry which is preliminary data.</text>
</comment>
<evidence type="ECO:0000313" key="5">
    <source>
        <dbReference type="EMBL" id="KAF2719782.1"/>
    </source>
</evidence>
<dbReference type="Proteomes" id="UP000799441">
    <property type="component" value="Unassembled WGS sequence"/>
</dbReference>
<proteinExistence type="inferred from homology"/>
<dbReference type="Gene3D" id="3.40.30.10">
    <property type="entry name" value="Glutaredoxin"/>
    <property type="match status" value="1"/>
</dbReference>
<protein>
    <submittedName>
        <fullName evidence="5">Thioredoxin-like protein</fullName>
    </submittedName>
</protein>
<comment type="similarity">
    <text evidence="1">Belongs to the phosducin family.</text>
</comment>
<organism evidence="5 6">
    <name type="scientific">Polychaeton citri CBS 116435</name>
    <dbReference type="NCBI Taxonomy" id="1314669"/>
    <lineage>
        <taxon>Eukaryota</taxon>
        <taxon>Fungi</taxon>
        <taxon>Dikarya</taxon>
        <taxon>Ascomycota</taxon>
        <taxon>Pezizomycotina</taxon>
        <taxon>Dothideomycetes</taxon>
        <taxon>Dothideomycetidae</taxon>
        <taxon>Capnodiales</taxon>
        <taxon>Capnodiaceae</taxon>
        <taxon>Polychaeton</taxon>
    </lineage>
</organism>